<evidence type="ECO:0000256" key="3">
    <source>
        <dbReference type="ARBA" id="ARBA00022487"/>
    </source>
</evidence>
<feature type="domain" description="AB hydrolase-1" evidence="8">
    <location>
        <begin position="111"/>
        <end position="360"/>
    </location>
</feature>
<evidence type="ECO:0000313" key="10">
    <source>
        <dbReference type="Proteomes" id="UP000422736"/>
    </source>
</evidence>
<evidence type="ECO:0000313" key="9">
    <source>
        <dbReference type="EMBL" id="QGN16720.1"/>
    </source>
</evidence>
<sequence length="394" mass="44169">MSEDIQRQALLKNFQKAGKMLKINESDLEEDQLGELPSITNSTRGNSSALKSKDSENNSSSNERAQEEKNIPNWSNFFTNNETVTIPGRNFTFNTYFKVPKNLNADLKSIPIFLAHHGAGSTGLSFAPLAKTLEEELGSSFGFFSFDARGHGQSKPLDPSAVSYYLDDFIMDFVELIVWYNEKYLKSFDQSKLSLVLVGHSLGGSVCTNTFEHLPEYIRKKTIGVAMLDIVEEMAKFVLTKVDHFLAITPNVFGSVSEAIDWYQSHNYSKVKESAEISVPALFHKTKSGKIVRITNLASFKPYWDSWFNGLSAKFVSLPTSKLLILAGNDNLDKELIVGQMQGKYQLIVFQDSGHFIQEDVPRKCAISLVDFWRRSDNKNVAVKSNWGAASKNP</sequence>
<evidence type="ECO:0000256" key="1">
    <source>
        <dbReference type="ARBA" id="ARBA00008645"/>
    </source>
</evidence>
<dbReference type="Proteomes" id="UP000422736">
    <property type="component" value="Chromosome 5"/>
</dbReference>
<dbReference type="Pfam" id="PF00561">
    <property type="entry name" value="Abhydrolase_1"/>
    <property type="match status" value="1"/>
</dbReference>
<dbReference type="PANTHER" id="PTHR14189:SF0">
    <property type="entry name" value="PROTEIN PHOSPHATASE METHYLESTERASE 1"/>
    <property type="match status" value="1"/>
</dbReference>
<keyword evidence="3 6" id="KW-0719">Serine esterase</keyword>
<accession>A0ABX6EYS2</accession>
<dbReference type="InterPro" id="IPR029058">
    <property type="entry name" value="AB_hydrolase_fold"/>
</dbReference>
<evidence type="ECO:0000256" key="4">
    <source>
        <dbReference type="ARBA" id="ARBA00022801"/>
    </source>
</evidence>
<gene>
    <name evidence="9" type="primary">PPE1</name>
    <name evidence="9" type="ORF">FIM1_3441</name>
</gene>
<dbReference type="InterPro" id="IPR016812">
    <property type="entry name" value="PPase_methylesterase_euk"/>
</dbReference>
<evidence type="ECO:0000256" key="7">
    <source>
        <dbReference type="SAM" id="MobiDB-lite"/>
    </source>
</evidence>
<dbReference type="SUPFAM" id="SSF53474">
    <property type="entry name" value="alpha/beta-Hydrolases"/>
    <property type="match status" value="1"/>
</dbReference>
<proteinExistence type="inferred from homology"/>
<feature type="compositionally biased region" description="Polar residues" evidence="7">
    <location>
        <begin position="38"/>
        <end position="50"/>
    </location>
</feature>
<dbReference type="PIRSF" id="PIRSF022950">
    <property type="entry name" value="PPase_methylesterase_euk"/>
    <property type="match status" value="1"/>
</dbReference>
<comment type="catalytic activity">
    <reaction evidence="5">
        <text>[phosphatase 2A protein]-C-terminal L-leucine methyl ester + H2O = [phosphatase 2A protein]-C-terminal L-leucine + methanol + H(+)</text>
        <dbReference type="Rhea" id="RHEA:48548"/>
        <dbReference type="Rhea" id="RHEA-COMP:12134"/>
        <dbReference type="Rhea" id="RHEA-COMP:12135"/>
        <dbReference type="ChEBI" id="CHEBI:15377"/>
        <dbReference type="ChEBI" id="CHEBI:15378"/>
        <dbReference type="ChEBI" id="CHEBI:17790"/>
        <dbReference type="ChEBI" id="CHEBI:90516"/>
        <dbReference type="ChEBI" id="CHEBI:90517"/>
        <dbReference type="EC" id="3.1.1.89"/>
    </reaction>
</comment>
<dbReference type="PANTHER" id="PTHR14189">
    <property type="entry name" value="PROTEIN PHOSPHATASE METHYLESTERASE-1 RELATED"/>
    <property type="match status" value="1"/>
</dbReference>
<organism evidence="9 10">
    <name type="scientific">Kluyveromyces marxianus</name>
    <name type="common">Yeast</name>
    <name type="synonym">Candida kefyr</name>
    <dbReference type="NCBI Taxonomy" id="4911"/>
    <lineage>
        <taxon>Eukaryota</taxon>
        <taxon>Fungi</taxon>
        <taxon>Dikarya</taxon>
        <taxon>Ascomycota</taxon>
        <taxon>Saccharomycotina</taxon>
        <taxon>Saccharomycetes</taxon>
        <taxon>Saccharomycetales</taxon>
        <taxon>Saccharomycetaceae</taxon>
        <taxon>Kluyveromyces</taxon>
    </lineage>
</organism>
<comment type="similarity">
    <text evidence="1 6">Belongs to the AB hydrolase superfamily.</text>
</comment>
<dbReference type="EMBL" id="CP015058">
    <property type="protein sequence ID" value="QGN16720.1"/>
    <property type="molecule type" value="Genomic_DNA"/>
</dbReference>
<comment type="function">
    <text evidence="6">Demethylates proteins that have been reversibly carboxymethylated.</text>
</comment>
<evidence type="ECO:0000256" key="6">
    <source>
        <dbReference type="PIRNR" id="PIRNR022950"/>
    </source>
</evidence>
<dbReference type="Gene3D" id="3.40.50.1820">
    <property type="entry name" value="alpha/beta hydrolase"/>
    <property type="match status" value="1"/>
</dbReference>
<dbReference type="EC" id="3.1.1.-" evidence="6"/>
<feature type="region of interest" description="Disordered" evidence="7">
    <location>
        <begin position="28"/>
        <end position="74"/>
    </location>
</feature>
<dbReference type="InterPro" id="IPR000073">
    <property type="entry name" value="AB_hydrolase_1"/>
</dbReference>
<evidence type="ECO:0000256" key="2">
    <source>
        <dbReference type="ARBA" id="ARBA00020672"/>
    </source>
</evidence>
<keyword evidence="10" id="KW-1185">Reference proteome</keyword>
<evidence type="ECO:0000256" key="5">
    <source>
        <dbReference type="ARBA" id="ARBA00049203"/>
    </source>
</evidence>
<keyword evidence="4 6" id="KW-0378">Hydrolase</keyword>
<reference evidence="9 10" key="1">
    <citation type="submission" date="2016-03" db="EMBL/GenBank/DDBJ databases">
        <title>How can Kluyveromyces marxianus grow so fast - potential evolutionary course in Saccharomyces Complex revealed by comparative genomics.</title>
        <authorList>
            <person name="Mo W."/>
            <person name="Lu W."/>
            <person name="Yang X."/>
            <person name="Qi J."/>
            <person name="Lv H."/>
        </authorList>
    </citation>
    <scope>NUCLEOTIDE SEQUENCE [LARGE SCALE GENOMIC DNA]</scope>
    <source>
        <strain evidence="9 10">FIM1</strain>
    </source>
</reference>
<protein>
    <recommendedName>
        <fullName evidence="2 6">Protein phosphatase methylesterase 1</fullName>
        <shortName evidence="6">PME-1</shortName>
        <ecNumber evidence="6">3.1.1.-</ecNumber>
    </recommendedName>
</protein>
<name>A0ABX6EYS2_KLUMA</name>
<reference evidence="9 10" key="2">
    <citation type="submission" date="2019-11" db="EMBL/GenBank/DDBJ databases">
        <authorList>
            <person name="Lu H."/>
        </authorList>
    </citation>
    <scope>NUCLEOTIDE SEQUENCE [LARGE SCALE GENOMIC DNA]</scope>
    <source>
        <strain evidence="9 10">FIM1</strain>
    </source>
</reference>
<evidence type="ECO:0000259" key="8">
    <source>
        <dbReference type="Pfam" id="PF00561"/>
    </source>
</evidence>